<accession>A0A3B0MLJ0</accession>
<feature type="domain" description="VTT" evidence="7">
    <location>
        <begin position="122"/>
        <end position="245"/>
    </location>
</feature>
<name>A0A3B0MLJ0_THEAN</name>
<gene>
    <name evidence="8" type="ORF">TAT_000106500</name>
    <name evidence="9" type="ORF">TAV_000105800</name>
</gene>
<sequence>MSDLSRDNWSQSSSPLLTDLNVPKIDIDDVDIGANYVNMEGSSFDNSSEQPLLNSEPSRSGVWALRFMVLTWIVTTFLFFFYREQISKLIRIIATFCAEQGSLVYLYYILIYAGTVPLLMSTEILTVTAGFIFAHIHGNALGIFISVLTSFIGYAAAMSICFVLARYLIYDFVNRRFRSYRYYNALMSATENVGFKMVSIIRLSPFFPSAICSYIFGTTNVSFRDFFWGSIGYIPALTFYSYAGSLLESLTSDEPVHGWRTVLYISISLVVSIAGMIYASNLTREHLPDV</sequence>
<organism evidence="9">
    <name type="scientific">Theileria annulata</name>
    <dbReference type="NCBI Taxonomy" id="5874"/>
    <lineage>
        <taxon>Eukaryota</taxon>
        <taxon>Sar</taxon>
        <taxon>Alveolata</taxon>
        <taxon>Apicomplexa</taxon>
        <taxon>Aconoidasida</taxon>
        <taxon>Piroplasmida</taxon>
        <taxon>Theileriidae</taxon>
        <taxon>Theileria</taxon>
    </lineage>
</organism>
<feature type="transmembrane region" description="Helical" evidence="6">
    <location>
        <begin position="103"/>
        <end position="134"/>
    </location>
</feature>
<dbReference type="PANTHER" id="PTHR12677">
    <property type="entry name" value="GOLGI APPARATUS MEMBRANE PROTEIN TVP38-RELATED"/>
    <property type="match status" value="1"/>
</dbReference>
<feature type="transmembrane region" description="Helical" evidence="6">
    <location>
        <begin position="226"/>
        <end position="243"/>
    </location>
</feature>
<evidence type="ECO:0000256" key="3">
    <source>
        <dbReference type="ARBA" id="ARBA00022692"/>
    </source>
</evidence>
<dbReference type="PANTHER" id="PTHR12677:SF59">
    <property type="entry name" value="GOLGI APPARATUS MEMBRANE PROTEIN TVP38-RELATED"/>
    <property type="match status" value="1"/>
</dbReference>
<comment type="subcellular location">
    <subcellularLocation>
        <location evidence="1">Cell membrane</location>
        <topology evidence="1">Multi-pass membrane protein</topology>
    </subcellularLocation>
</comment>
<dbReference type="InterPro" id="IPR032816">
    <property type="entry name" value="VTT_dom"/>
</dbReference>
<protein>
    <submittedName>
        <fullName evidence="9">SNARE associated Golgi protein, putative</fullName>
    </submittedName>
</protein>
<evidence type="ECO:0000256" key="2">
    <source>
        <dbReference type="ARBA" id="ARBA00022475"/>
    </source>
</evidence>
<dbReference type="GO" id="GO:0005886">
    <property type="term" value="C:plasma membrane"/>
    <property type="evidence" value="ECO:0007669"/>
    <property type="project" value="UniProtKB-SubCell"/>
</dbReference>
<evidence type="ECO:0000256" key="1">
    <source>
        <dbReference type="ARBA" id="ARBA00004651"/>
    </source>
</evidence>
<feature type="transmembrane region" description="Helical" evidence="6">
    <location>
        <begin position="63"/>
        <end position="82"/>
    </location>
</feature>
<dbReference type="VEuPathDB" id="PiroplasmaDB:TA16150"/>
<reference evidence="9" key="1">
    <citation type="submission" date="2018-07" db="EMBL/GenBank/DDBJ databases">
        <authorList>
            <person name="Quirk P.G."/>
            <person name="Krulwich T.A."/>
        </authorList>
    </citation>
    <scope>NUCLEOTIDE SEQUENCE</scope>
    <source>
        <strain evidence="9">Anand</strain>
    </source>
</reference>
<feature type="transmembrane region" description="Helical" evidence="6">
    <location>
        <begin position="263"/>
        <end position="282"/>
    </location>
</feature>
<evidence type="ECO:0000256" key="5">
    <source>
        <dbReference type="ARBA" id="ARBA00023136"/>
    </source>
</evidence>
<evidence type="ECO:0000313" key="9">
    <source>
        <dbReference type="EMBL" id="SVP90352.1"/>
    </source>
</evidence>
<dbReference type="AlphaFoldDB" id="A0A3B0MLJ0"/>
<evidence type="ECO:0000259" key="7">
    <source>
        <dbReference type="Pfam" id="PF09335"/>
    </source>
</evidence>
<keyword evidence="2" id="KW-1003">Cell membrane</keyword>
<evidence type="ECO:0000256" key="4">
    <source>
        <dbReference type="ARBA" id="ARBA00022989"/>
    </source>
</evidence>
<dbReference type="EMBL" id="UIVS01000001">
    <property type="protein sequence ID" value="SVP90352.1"/>
    <property type="molecule type" value="Genomic_DNA"/>
</dbReference>
<dbReference type="InterPro" id="IPR015414">
    <property type="entry name" value="TMEM64"/>
</dbReference>
<evidence type="ECO:0000313" key="8">
    <source>
        <dbReference type="EMBL" id="SVP89212.1"/>
    </source>
</evidence>
<dbReference type="Pfam" id="PF09335">
    <property type="entry name" value="VTT_dom"/>
    <property type="match status" value="1"/>
</dbReference>
<dbReference type="EMBL" id="UIVT01000001">
    <property type="protein sequence ID" value="SVP89212.1"/>
    <property type="molecule type" value="Genomic_DNA"/>
</dbReference>
<keyword evidence="5 6" id="KW-0472">Membrane</keyword>
<feature type="transmembrane region" description="Helical" evidence="6">
    <location>
        <begin position="140"/>
        <end position="169"/>
    </location>
</feature>
<evidence type="ECO:0000256" key="6">
    <source>
        <dbReference type="SAM" id="Phobius"/>
    </source>
</evidence>
<keyword evidence="3 6" id="KW-0812">Transmembrane</keyword>
<proteinExistence type="predicted"/>
<keyword evidence="4 6" id="KW-1133">Transmembrane helix</keyword>